<reference evidence="2 3" key="1">
    <citation type="submission" date="2023-04" db="EMBL/GenBank/DDBJ databases">
        <title>A novel species of the genus Streptomyces: Streptomyces pakalii sp. nov. isolated from a Mexican soil jungle.</title>
        <authorList>
            <person name="Chavez-Hernandez M.A."/>
            <person name="Ortiz-Alvarez J."/>
            <person name="Villa-Tanaca L."/>
            <person name="Hernandez-Rodriguez C."/>
        </authorList>
    </citation>
    <scope>NUCLEOTIDE SEQUENCE [LARGE SCALE GENOMIC DNA]</scope>
    <source>
        <strain evidence="2 3">ENCB-J15</strain>
    </source>
</reference>
<evidence type="ECO:0000313" key="3">
    <source>
        <dbReference type="Proteomes" id="UP001237194"/>
    </source>
</evidence>
<sequence>MLAARRPELRTSTGRWLEALAGQAQPYTDDPVRVQTFTSVVDGLRLQGLLTDTPPTAAEFEAVLRHVLL</sequence>
<dbReference type="Proteomes" id="UP001237194">
    <property type="component" value="Unassembled WGS sequence"/>
</dbReference>
<name>A0ABT7D772_9ACTN</name>
<dbReference type="Pfam" id="PF17940">
    <property type="entry name" value="TetR_C_31"/>
    <property type="match status" value="1"/>
</dbReference>
<evidence type="ECO:0000259" key="1">
    <source>
        <dbReference type="Pfam" id="PF17940"/>
    </source>
</evidence>
<gene>
    <name evidence="2" type="ORF">P5W92_14695</name>
</gene>
<proteinExistence type="predicted"/>
<protein>
    <recommendedName>
        <fullName evidence="1">Tetracyclin repressor-like C-terminal group 31 domain-containing protein</fullName>
    </recommendedName>
</protein>
<dbReference type="InterPro" id="IPR041583">
    <property type="entry name" value="TetR_C_31"/>
</dbReference>
<dbReference type="RefSeq" id="WP_283895573.1">
    <property type="nucleotide sequence ID" value="NZ_JARWAF010000006.1"/>
</dbReference>
<dbReference type="Gene3D" id="1.10.357.10">
    <property type="entry name" value="Tetracycline Repressor, domain 2"/>
    <property type="match status" value="1"/>
</dbReference>
<feature type="domain" description="Tetracyclin repressor-like C-terminal group 31" evidence="1">
    <location>
        <begin position="2"/>
        <end position="68"/>
    </location>
</feature>
<dbReference type="EMBL" id="JARWAF010000006">
    <property type="protein sequence ID" value="MDJ1641651.1"/>
    <property type="molecule type" value="Genomic_DNA"/>
</dbReference>
<accession>A0ABT7D772</accession>
<keyword evidence="3" id="KW-1185">Reference proteome</keyword>
<evidence type="ECO:0000313" key="2">
    <source>
        <dbReference type="EMBL" id="MDJ1641651.1"/>
    </source>
</evidence>
<comment type="caution">
    <text evidence="2">The sequence shown here is derived from an EMBL/GenBank/DDBJ whole genome shotgun (WGS) entry which is preliminary data.</text>
</comment>
<organism evidence="2 3">
    <name type="scientific">Streptomyces pakalii</name>
    <dbReference type="NCBI Taxonomy" id="3036494"/>
    <lineage>
        <taxon>Bacteria</taxon>
        <taxon>Bacillati</taxon>
        <taxon>Actinomycetota</taxon>
        <taxon>Actinomycetes</taxon>
        <taxon>Kitasatosporales</taxon>
        <taxon>Streptomycetaceae</taxon>
        <taxon>Streptomyces</taxon>
    </lineage>
</organism>